<dbReference type="Proteomes" id="UP000197361">
    <property type="component" value="Unassembled WGS sequence"/>
</dbReference>
<dbReference type="GO" id="GO:0004803">
    <property type="term" value="F:transposase activity"/>
    <property type="evidence" value="ECO:0007669"/>
    <property type="project" value="InterPro"/>
</dbReference>
<dbReference type="Pfam" id="PF01548">
    <property type="entry name" value="DEDD_Tnp_IS110"/>
    <property type="match status" value="1"/>
</dbReference>
<evidence type="ECO:0000259" key="2">
    <source>
        <dbReference type="Pfam" id="PF01548"/>
    </source>
</evidence>
<comment type="caution">
    <text evidence="4">The sequence shown here is derived from an EMBL/GenBank/DDBJ whole genome shotgun (WGS) entry which is preliminary data.</text>
</comment>
<accession>A0A246JZP2</accession>
<evidence type="ECO:0000313" key="4">
    <source>
        <dbReference type="EMBL" id="OWQ98705.1"/>
    </source>
</evidence>
<gene>
    <name evidence="4" type="ORF">CDQ92_00335</name>
</gene>
<organism evidence="4 5">
    <name type="scientific">Sphingopyxis bauzanensis</name>
    <dbReference type="NCBI Taxonomy" id="651663"/>
    <lineage>
        <taxon>Bacteria</taxon>
        <taxon>Pseudomonadati</taxon>
        <taxon>Pseudomonadota</taxon>
        <taxon>Alphaproteobacteria</taxon>
        <taxon>Sphingomonadales</taxon>
        <taxon>Sphingomonadaceae</taxon>
        <taxon>Sphingopyxis</taxon>
    </lineage>
</organism>
<keyword evidence="1" id="KW-0175">Coiled coil</keyword>
<dbReference type="EMBL" id="NISK01000001">
    <property type="protein sequence ID" value="OWQ98705.1"/>
    <property type="molecule type" value="Genomic_DNA"/>
</dbReference>
<evidence type="ECO:0000256" key="1">
    <source>
        <dbReference type="SAM" id="Coils"/>
    </source>
</evidence>
<protein>
    <submittedName>
        <fullName evidence="4">IS110 family transposase</fullName>
    </submittedName>
</protein>
<feature type="domain" description="Transposase IS110-like N-terminal" evidence="2">
    <location>
        <begin position="9"/>
        <end position="148"/>
    </location>
</feature>
<dbReference type="NCBIfam" id="NF033542">
    <property type="entry name" value="transpos_IS110"/>
    <property type="match status" value="1"/>
</dbReference>
<dbReference type="InterPro" id="IPR047650">
    <property type="entry name" value="Transpos_IS110"/>
</dbReference>
<evidence type="ECO:0000259" key="3">
    <source>
        <dbReference type="Pfam" id="PF02371"/>
    </source>
</evidence>
<keyword evidence="5" id="KW-1185">Reference proteome</keyword>
<proteinExistence type="predicted"/>
<sequence>MDNPIPQTIGIDISKATLDVYAHPAGCERQFTNTAKGHKELIAWLGQWLIDRIAYEATGAYHRQLEQALSDLPCVKLNPARARRFAQAIGTLAKTDKIDAVILARMATTLQPPVRPANTPQQAKLAELISARDGLVRDKIALQNQAKNLTLPLLKRQHKKRLDQIERHIEQVDAELATIIAADSELARRHEIISSIAGIGTRTADQLVATMPELGALDPKQAASLAGLAPVTRQSGQWKGRSFIQGGRANVRRALYMPALVAARYNPDLKAKYQSLVAAGKPAKVALVALMRKLIIIANALIKENRLWVEKRA</sequence>
<feature type="domain" description="Transposase IS116/IS110/IS902 C-terminal" evidence="3">
    <location>
        <begin position="191"/>
        <end position="274"/>
    </location>
</feature>
<dbReference type="GO" id="GO:0006313">
    <property type="term" value="P:DNA transposition"/>
    <property type="evidence" value="ECO:0007669"/>
    <property type="project" value="InterPro"/>
</dbReference>
<feature type="coiled-coil region" evidence="1">
    <location>
        <begin position="155"/>
        <end position="182"/>
    </location>
</feature>
<dbReference type="InterPro" id="IPR002525">
    <property type="entry name" value="Transp_IS110-like_N"/>
</dbReference>
<dbReference type="RefSeq" id="WP_088439067.1">
    <property type="nucleotide sequence ID" value="NZ_NISK01000001.1"/>
</dbReference>
<reference evidence="4 5" key="1">
    <citation type="journal article" date="2010" name="Int. J. Syst. Evol. Microbiol.">
        <title>Sphingopyxis bauzanensis sp. nov., a psychrophilic bacterium isolated from soil.</title>
        <authorList>
            <person name="Zhang D.C."/>
            <person name="Liu H.C."/>
            <person name="Xin Y.H."/>
            <person name="Zhou Y.G."/>
            <person name="Schinner F."/>
            <person name="Margesin R."/>
        </authorList>
    </citation>
    <scope>NUCLEOTIDE SEQUENCE [LARGE SCALE GENOMIC DNA]</scope>
    <source>
        <strain evidence="4 5">DSM 22271</strain>
    </source>
</reference>
<dbReference type="PANTHER" id="PTHR33055">
    <property type="entry name" value="TRANSPOSASE FOR INSERTION SEQUENCE ELEMENT IS1111A"/>
    <property type="match status" value="1"/>
</dbReference>
<dbReference type="GO" id="GO:0003677">
    <property type="term" value="F:DNA binding"/>
    <property type="evidence" value="ECO:0007669"/>
    <property type="project" value="InterPro"/>
</dbReference>
<dbReference type="OrthoDB" id="8261795at2"/>
<dbReference type="AlphaFoldDB" id="A0A246JZP2"/>
<dbReference type="Pfam" id="PF02371">
    <property type="entry name" value="Transposase_20"/>
    <property type="match status" value="1"/>
</dbReference>
<name>A0A246JZP2_9SPHN</name>
<dbReference type="PANTHER" id="PTHR33055:SF13">
    <property type="entry name" value="TRANSPOSASE"/>
    <property type="match status" value="1"/>
</dbReference>
<evidence type="ECO:0000313" key="5">
    <source>
        <dbReference type="Proteomes" id="UP000197361"/>
    </source>
</evidence>
<dbReference type="InterPro" id="IPR003346">
    <property type="entry name" value="Transposase_20"/>
</dbReference>